<gene>
    <name evidence="1" type="ORF">PHYPA_009122</name>
</gene>
<proteinExistence type="predicted"/>
<dbReference type="Proteomes" id="UP000006727">
    <property type="component" value="Chromosome 6"/>
</dbReference>
<dbReference type="EnsemblPlants" id="Pp3c6_18019V3.1">
    <property type="protein sequence ID" value="PAC:32977627.CDS.1"/>
    <property type="gene ID" value="Pp3c6_18019"/>
</dbReference>
<sequence>MCKLSFVSEKKPVILVHDSRKLARICSLFLKADTVWNQQSTMWSVLDEVLCVATLIYCGKDKGNSSSEGRIGGGIGGGCGSEQ</sequence>
<accession>A0A2K1KG37</accession>
<evidence type="ECO:0000313" key="1">
    <source>
        <dbReference type="EMBL" id="PNR52747.1"/>
    </source>
</evidence>
<reference evidence="1 3" key="2">
    <citation type="journal article" date="2018" name="Plant J.">
        <title>The Physcomitrella patens chromosome-scale assembly reveals moss genome structure and evolution.</title>
        <authorList>
            <person name="Lang D."/>
            <person name="Ullrich K.K."/>
            <person name="Murat F."/>
            <person name="Fuchs J."/>
            <person name="Jenkins J."/>
            <person name="Haas F.B."/>
            <person name="Piednoel M."/>
            <person name="Gundlach H."/>
            <person name="Van Bel M."/>
            <person name="Meyberg R."/>
            <person name="Vives C."/>
            <person name="Morata J."/>
            <person name="Symeonidi A."/>
            <person name="Hiss M."/>
            <person name="Muchero W."/>
            <person name="Kamisugi Y."/>
            <person name="Saleh O."/>
            <person name="Blanc G."/>
            <person name="Decker E.L."/>
            <person name="van Gessel N."/>
            <person name="Grimwood J."/>
            <person name="Hayes R.D."/>
            <person name="Graham S.W."/>
            <person name="Gunter L.E."/>
            <person name="McDaniel S.F."/>
            <person name="Hoernstein S.N.W."/>
            <person name="Larsson A."/>
            <person name="Li F.W."/>
            <person name="Perroud P.F."/>
            <person name="Phillips J."/>
            <person name="Ranjan P."/>
            <person name="Rokshar D.S."/>
            <person name="Rothfels C.J."/>
            <person name="Schneider L."/>
            <person name="Shu S."/>
            <person name="Stevenson D.W."/>
            <person name="Thummler F."/>
            <person name="Tillich M."/>
            <person name="Villarreal Aguilar J.C."/>
            <person name="Widiez T."/>
            <person name="Wong G.K."/>
            <person name="Wymore A."/>
            <person name="Zhang Y."/>
            <person name="Zimmer A.D."/>
            <person name="Quatrano R.S."/>
            <person name="Mayer K.F.X."/>
            <person name="Goodstein D."/>
            <person name="Casacuberta J.M."/>
            <person name="Vandepoele K."/>
            <person name="Reski R."/>
            <person name="Cuming A.C."/>
            <person name="Tuskan G.A."/>
            <person name="Maumus F."/>
            <person name="Salse J."/>
            <person name="Schmutz J."/>
            <person name="Rensing S.A."/>
        </authorList>
    </citation>
    <scope>NUCLEOTIDE SEQUENCE [LARGE SCALE GENOMIC DNA]</scope>
    <source>
        <strain evidence="2 3">cv. Gransden 2004</strain>
    </source>
</reference>
<dbReference type="Gramene" id="Pp3c6_18019V3.1">
    <property type="protein sequence ID" value="PAC:32977627.CDS.1"/>
    <property type="gene ID" value="Pp3c6_18019"/>
</dbReference>
<reference evidence="2" key="3">
    <citation type="submission" date="2020-12" db="UniProtKB">
        <authorList>
            <consortium name="EnsemblPlants"/>
        </authorList>
    </citation>
    <scope>IDENTIFICATION</scope>
</reference>
<keyword evidence="3" id="KW-1185">Reference proteome</keyword>
<evidence type="ECO:0000313" key="2">
    <source>
        <dbReference type="EnsemblPlants" id="PAC:32977627.CDS.1"/>
    </source>
</evidence>
<reference evidence="1 3" key="1">
    <citation type="journal article" date="2008" name="Science">
        <title>The Physcomitrella genome reveals evolutionary insights into the conquest of land by plants.</title>
        <authorList>
            <person name="Rensing S."/>
            <person name="Lang D."/>
            <person name="Zimmer A."/>
            <person name="Terry A."/>
            <person name="Salamov A."/>
            <person name="Shapiro H."/>
            <person name="Nishiyama T."/>
            <person name="Perroud P.-F."/>
            <person name="Lindquist E."/>
            <person name="Kamisugi Y."/>
            <person name="Tanahashi T."/>
            <person name="Sakakibara K."/>
            <person name="Fujita T."/>
            <person name="Oishi K."/>
            <person name="Shin-I T."/>
            <person name="Kuroki Y."/>
            <person name="Toyoda A."/>
            <person name="Suzuki Y."/>
            <person name="Hashimoto A."/>
            <person name="Yamaguchi K."/>
            <person name="Sugano A."/>
            <person name="Kohara Y."/>
            <person name="Fujiyama A."/>
            <person name="Anterola A."/>
            <person name="Aoki S."/>
            <person name="Ashton N."/>
            <person name="Barbazuk W.B."/>
            <person name="Barker E."/>
            <person name="Bennetzen J."/>
            <person name="Bezanilla M."/>
            <person name="Blankenship R."/>
            <person name="Cho S.H."/>
            <person name="Dutcher S."/>
            <person name="Estelle M."/>
            <person name="Fawcett J.A."/>
            <person name="Gundlach H."/>
            <person name="Hanada K."/>
            <person name="Heyl A."/>
            <person name="Hicks K.A."/>
            <person name="Hugh J."/>
            <person name="Lohr M."/>
            <person name="Mayer K."/>
            <person name="Melkozernov A."/>
            <person name="Murata T."/>
            <person name="Nelson D."/>
            <person name="Pils B."/>
            <person name="Prigge M."/>
            <person name="Reiss B."/>
            <person name="Renner T."/>
            <person name="Rombauts S."/>
            <person name="Rushton P."/>
            <person name="Sanderfoot A."/>
            <person name="Schween G."/>
            <person name="Shiu S.-H."/>
            <person name="Stueber K."/>
            <person name="Theodoulou F.L."/>
            <person name="Tu H."/>
            <person name="Van de Peer Y."/>
            <person name="Verrier P.J."/>
            <person name="Waters E."/>
            <person name="Wood A."/>
            <person name="Yang L."/>
            <person name="Cove D."/>
            <person name="Cuming A."/>
            <person name="Hasebe M."/>
            <person name="Lucas S."/>
            <person name="Mishler D.B."/>
            <person name="Reski R."/>
            <person name="Grigoriev I."/>
            <person name="Quatrano R.S."/>
            <person name="Boore J.L."/>
        </authorList>
    </citation>
    <scope>NUCLEOTIDE SEQUENCE [LARGE SCALE GENOMIC DNA]</scope>
    <source>
        <strain evidence="2 3">cv. Gransden 2004</strain>
    </source>
</reference>
<protein>
    <submittedName>
        <fullName evidence="1 2">Uncharacterized protein</fullName>
    </submittedName>
</protein>
<organism evidence="1">
    <name type="scientific">Physcomitrium patens</name>
    <name type="common">Spreading-leaved earth moss</name>
    <name type="synonym">Physcomitrella patens</name>
    <dbReference type="NCBI Taxonomy" id="3218"/>
    <lineage>
        <taxon>Eukaryota</taxon>
        <taxon>Viridiplantae</taxon>
        <taxon>Streptophyta</taxon>
        <taxon>Embryophyta</taxon>
        <taxon>Bryophyta</taxon>
        <taxon>Bryophytina</taxon>
        <taxon>Bryopsida</taxon>
        <taxon>Funariidae</taxon>
        <taxon>Funariales</taxon>
        <taxon>Funariaceae</taxon>
        <taxon>Physcomitrium</taxon>
    </lineage>
</organism>
<dbReference type="EMBL" id="ABEU02000006">
    <property type="protein sequence ID" value="PNR52747.1"/>
    <property type="molecule type" value="Genomic_DNA"/>
</dbReference>
<evidence type="ECO:0000313" key="3">
    <source>
        <dbReference type="Proteomes" id="UP000006727"/>
    </source>
</evidence>
<dbReference type="InParanoid" id="A0A2K1KG37"/>
<dbReference type="AlphaFoldDB" id="A0A2K1KG37"/>
<name>A0A2K1KG37_PHYPA</name>